<organism evidence="5 6">
    <name type="scientific">Listeria fleischmannii</name>
    <dbReference type="NCBI Taxonomy" id="1069827"/>
    <lineage>
        <taxon>Bacteria</taxon>
        <taxon>Bacillati</taxon>
        <taxon>Bacillota</taxon>
        <taxon>Bacilli</taxon>
        <taxon>Bacillales</taxon>
        <taxon>Listeriaceae</taxon>
        <taxon>Listeria</taxon>
    </lineage>
</organism>
<sequence>MRIYILEDNFLHREYLKNAIEHIILQRKLDYELDVVLEYITFNDRIDNLPISDNDIFFIDIDLKINITGIDIAKSIRRANSLCFIIFVTNNTFKALEIINYQIKPFHYLIKENNSHINLDEDLENLFSKLERAAHLKESSSIKIDLNSGPIFLIPEQVNYVNSVKRDRFSCTLHKTNGINLLSISIGQLKKQLTDKIFFNDFRQYIINTQNIEMIYRSSGDIIFRNGETLNLSPRMIDKLLVYLRED</sequence>
<keyword evidence="3" id="KW-0010">Activator</keyword>
<protein>
    <submittedName>
        <fullName evidence="5">Response regulator</fullName>
    </submittedName>
</protein>
<evidence type="ECO:0000256" key="2">
    <source>
        <dbReference type="ARBA" id="ARBA00023012"/>
    </source>
</evidence>
<dbReference type="PANTHER" id="PTHR37299">
    <property type="entry name" value="TRANSCRIPTIONAL REGULATOR-RELATED"/>
    <property type="match status" value="1"/>
</dbReference>
<accession>A0A841YBH8</accession>
<dbReference type="InterPro" id="IPR046947">
    <property type="entry name" value="LytR-like"/>
</dbReference>
<gene>
    <name evidence="5" type="ORF">HB844_01955</name>
</gene>
<keyword evidence="2" id="KW-0902">Two-component regulatory system</keyword>
<comment type="caution">
    <text evidence="5">The sequence shown here is derived from an EMBL/GenBank/DDBJ whole genome shotgun (WGS) entry which is preliminary data.</text>
</comment>
<dbReference type="EMBL" id="JAARPY010000002">
    <property type="protein sequence ID" value="MBC1397625.1"/>
    <property type="molecule type" value="Genomic_DNA"/>
</dbReference>
<dbReference type="Gene3D" id="2.40.50.1020">
    <property type="entry name" value="LytTr DNA-binding domain"/>
    <property type="match status" value="1"/>
</dbReference>
<dbReference type="GO" id="GO:0000156">
    <property type="term" value="F:phosphorelay response regulator activity"/>
    <property type="evidence" value="ECO:0007669"/>
    <property type="project" value="InterPro"/>
</dbReference>
<dbReference type="Pfam" id="PF04397">
    <property type="entry name" value="LytTR"/>
    <property type="match status" value="1"/>
</dbReference>
<evidence type="ECO:0000259" key="4">
    <source>
        <dbReference type="SMART" id="SM00850"/>
    </source>
</evidence>
<name>A0A841YBH8_9LIST</name>
<dbReference type="GO" id="GO:0003677">
    <property type="term" value="F:DNA binding"/>
    <property type="evidence" value="ECO:0007669"/>
    <property type="project" value="InterPro"/>
</dbReference>
<reference evidence="5 6" key="1">
    <citation type="submission" date="2020-03" db="EMBL/GenBank/DDBJ databases">
        <title>Soil Listeria distribution.</title>
        <authorList>
            <person name="Liao J."/>
            <person name="Wiedmann M."/>
        </authorList>
    </citation>
    <scope>NUCLEOTIDE SEQUENCE [LARGE SCALE GENOMIC DNA]</scope>
    <source>
        <strain evidence="5 6">FSL L7-1645</strain>
    </source>
</reference>
<dbReference type="SUPFAM" id="SSF52172">
    <property type="entry name" value="CheY-like"/>
    <property type="match status" value="1"/>
</dbReference>
<dbReference type="AlphaFoldDB" id="A0A841YBH8"/>
<keyword evidence="1" id="KW-0963">Cytoplasm</keyword>
<feature type="domain" description="HTH LytTR-type" evidence="4">
    <location>
        <begin position="148"/>
        <end position="245"/>
    </location>
</feature>
<evidence type="ECO:0000256" key="1">
    <source>
        <dbReference type="ARBA" id="ARBA00022490"/>
    </source>
</evidence>
<dbReference type="InterPro" id="IPR011006">
    <property type="entry name" value="CheY-like_superfamily"/>
</dbReference>
<dbReference type="SMART" id="SM00850">
    <property type="entry name" value="LytTR"/>
    <property type="match status" value="1"/>
</dbReference>
<evidence type="ECO:0000256" key="3">
    <source>
        <dbReference type="ARBA" id="ARBA00023159"/>
    </source>
</evidence>
<dbReference type="Gene3D" id="3.40.50.2300">
    <property type="match status" value="1"/>
</dbReference>
<evidence type="ECO:0000313" key="5">
    <source>
        <dbReference type="EMBL" id="MBC1397625.1"/>
    </source>
</evidence>
<evidence type="ECO:0000313" key="6">
    <source>
        <dbReference type="Proteomes" id="UP000571128"/>
    </source>
</evidence>
<dbReference type="Proteomes" id="UP000571128">
    <property type="component" value="Unassembled WGS sequence"/>
</dbReference>
<dbReference type="RefSeq" id="WP_007543895.1">
    <property type="nucleotide sequence ID" value="NZ_JAARPY010000002.1"/>
</dbReference>
<dbReference type="InterPro" id="IPR007492">
    <property type="entry name" value="LytTR_DNA-bd_dom"/>
</dbReference>
<proteinExistence type="predicted"/>
<dbReference type="PANTHER" id="PTHR37299:SF3">
    <property type="entry name" value="STAGE 0 SPORULATION PROTEIN A HOMOLOG"/>
    <property type="match status" value="1"/>
</dbReference>